<accession>A0ACB8WHA0</accession>
<sequence>MIYFLLFCSLTGLCLGVEVRQSVSDLVKKTGDKVQISCSHDKTDYTVMLWYQQPPGDTAMKLIGYLYYEAVTMEDKYKEHFNISGDLTGSQAKNASLIVQISGVEHSGVYYCAASYAL</sequence>
<keyword evidence="2" id="KW-1185">Reference proteome</keyword>
<dbReference type="Proteomes" id="UP000831701">
    <property type="component" value="Chromosome 9"/>
</dbReference>
<organism evidence="1 2">
    <name type="scientific">Scortum barcoo</name>
    <name type="common">barcoo grunter</name>
    <dbReference type="NCBI Taxonomy" id="214431"/>
    <lineage>
        <taxon>Eukaryota</taxon>
        <taxon>Metazoa</taxon>
        <taxon>Chordata</taxon>
        <taxon>Craniata</taxon>
        <taxon>Vertebrata</taxon>
        <taxon>Euteleostomi</taxon>
        <taxon>Actinopterygii</taxon>
        <taxon>Neopterygii</taxon>
        <taxon>Teleostei</taxon>
        <taxon>Neoteleostei</taxon>
        <taxon>Acanthomorphata</taxon>
        <taxon>Eupercaria</taxon>
        <taxon>Centrarchiformes</taxon>
        <taxon>Terapontoidei</taxon>
        <taxon>Terapontidae</taxon>
        <taxon>Scortum</taxon>
    </lineage>
</organism>
<proteinExistence type="predicted"/>
<dbReference type="EMBL" id="CM041539">
    <property type="protein sequence ID" value="KAI3367080.1"/>
    <property type="molecule type" value="Genomic_DNA"/>
</dbReference>
<name>A0ACB8WHA0_9TELE</name>
<protein>
    <submittedName>
        <fullName evidence="1">Uncharacterized protein</fullName>
    </submittedName>
</protein>
<reference evidence="1" key="1">
    <citation type="submission" date="2022-04" db="EMBL/GenBank/DDBJ databases">
        <title>Jade perch genome.</title>
        <authorList>
            <person name="Chao B."/>
        </authorList>
    </citation>
    <scope>NUCLEOTIDE SEQUENCE</scope>
    <source>
        <strain evidence="1">CB-2022</strain>
    </source>
</reference>
<gene>
    <name evidence="1" type="ORF">L3Q82_008116</name>
</gene>
<comment type="caution">
    <text evidence="1">The sequence shown here is derived from an EMBL/GenBank/DDBJ whole genome shotgun (WGS) entry which is preliminary data.</text>
</comment>
<evidence type="ECO:0000313" key="1">
    <source>
        <dbReference type="EMBL" id="KAI3367080.1"/>
    </source>
</evidence>
<evidence type="ECO:0000313" key="2">
    <source>
        <dbReference type="Proteomes" id="UP000831701"/>
    </source>
</evidence>